<gene>
    <name evidence="3" type="ORF">COV24_04015</name>
</gene>
<dbReference type="Pfam" id="PF03816">
    <property type="entry name" value="LytR_cpsA_psr"/>
    <property type="match status" value="1"/>
</dbReference>
<proteinExistence type="inferred from homology"/>
<dbReference type="InterPro" id="IPR004474">
    <property type="entry name" value="LytR_CpsA_psr"/>
</dbReference>
<evidence type="ECO:0000259" key="2">
    <source>
        <dbReference type="Pfam" id="PF03816"/>
    </source>
</evidence>
<feature type="domain" description="Cell envelope-related transcriptional attenuator" evidence="2">
    <location>
        <begin position="73"/>
        <end position="274"/>
    </location>
</feature>
<reference evidence="3 4" key="1">
    <citation type="submission" date="2017-09" db="EMBL/GenBank/DDBJ databases">
        <title>Depth-based differentiation of microbial function through sediment-hosted aquifers and enrichment of novel symbionts in the deep terrestrial subsurface.</title>
        <authorList>
            <person name="Probst A.J."/>
            <person name="Ladd B."/>
            <person name="Jarett J.K."/>
            <person name="Geller-Mcgrath D.E."/>
            <person name="Sieber C.M."/>
            <person name="Emerson J.B."/>
            <person name="Anantharaman K."/>
            <person name="Thomas B.C."/>
            <person name="Malmstrom R."/>
            <person name="Stieglmeier M."/>
            <person name="Klingl A."/>
            <person name="Woyke T."/>
            <person name="Ryan C.M."/>
            <person name="Banfield J.F."/>
        </authorList>
    </citation>
    <scope>NUCLEOTIDE SEQUENCE [LARGE SCALE GENOMIC DNA]</scope>
    <source>
        <strain evidence="3">CG10_big_fil_rev_8_21_14_0_10_32_10</strain>
    </source>
</reference>
<organism evidence="3 4">
    <name type="scientific">candidate division WWE3 bacterium CG10_big_fil_rev_8_21_14_0_10_32_10</name>
    <dbReference type="NCBI Taxonomy" id="1975090"/>
    <lineage>
        <taxon>Bacteria</taxon>
        <taxon>Katanobacteria</taxon>
    </lineage>
</organism>
<name>A0A2H0R9H5_UNCKA</name>
<sequence>MKKIIFIVVSLLFFLCLGVGVYFLYNFLTSPVDSITKVFGDSKKLNSTDGRTNILAIGIDTRDTKYLQTGTLTDTLMVISVDPLKKDVKFLSLPRDLWVSVDGRGMKINEVYTLEGGDATGLEALKKEITETLGIDIHYIAKADFNSVVKVVDAVDGITINNPEAFTDNLYPKFGWENETCGIDIDKLEKEREKEWEDAHKKEPDATKPITFLKDTDFPCRYETLSFKEGEIHLDGETALKYARSRHSYDTTEGTDFARARRQQAVILAIKDKILNSQTLTDVNKIRNLFSTFSGFIETDFTINELITALPLVKDSSSYTIESKVLSDRGDFENGGVLVQGSYDNYGGRYVLIQKTPNALVSFVNSYFYSNSNINALPKPNNSDAN</sequence>
<comment type="similarity">
    <text evidence="1">Belongs to the LytR/CpsA/Psr (LCP) family.</text>
</comment>
<dbReference type="Gene3D" id="3.40.630.190">
    <property type="entry name" value="LCP protein"/>
    <property type="match status" value="1"/>
</dbReference>
<protein>
    <recommendedName>
        <fullName evidence="2">Cell envelope-related transcriptional attenuator domain-containing protein</fullName>
    </recommendedName>
</protein>
<dbReference type="EMBL" id="PCXU01000035">
    <property type="protein sequence ID" value="PIR43182.1"/>
    <property type="molecule type" value="Genomic_DNA"/>
</dbReference>
<dbReference type="InterPro" id="IPR050922">
    <property type="entry name" value="LytR/CpsA/Psr_CW_biosynth"/>
</dbReference>
<dbReference type="PANTHER" id="PTHR33392:SF6">
    <property type="entry name" value="POLYISOPRENYL-TEICHOIC ACID--PEPTIDOGLYCAN TEICHOIC ACID TRANSFERASE TAGU"/>
    <property type="match status" value="1"/>
</dbReference>
<evidence type="ECO:0000313" key="4">
    <source>
        <dbReference type="Proteomes" id="UP000230214"/>
    </source>
</evidence>
<comment type="caution">
    <text evidence="3">The sequence shown here is derived from an EMBL/GenBank/DDBJ whole genome shotgun (WGS) entry which is preliminary data.</text>
</comment>
<evidence type="ECO:0000256" key="1">
    <source>
        <dbReference type="ARBA" id="ARBA00006068"/>
    </source>
</evidence>
<evidence type="ECO:0000313" key="3">
    <source>
        <dbReference type="EMBL" id="PIR43182.1"/>
    </source>
</evidence>
<accession>A0A2H0R9H5</accession>
<dbReference type="AlphaFoldDB" id="A0A2H0R9H5"/>
<dbReference type="Proteomes" id="UP000230214">
    <property type="component" value="Unassembled WGS sequence"/>
</dbReference>
<dbReference type="PANTHER" id="PTHR33392">
    <property type="entry name" value="POLYISOPRENYL-TEICHOIC ACID--PEPTIDOGLYCAN TEICHOIC ACID TRANSFERASE TAGU"/>
    <property type="match status" value="1"/>
</dbReference>